<evidence type="ECO:0000313" key="3">
    <source>
        <dbReference type="EMBL" id="PGD27936.1"/>
    </source>
</evidence>
<dbReference type="SUPFAM" id="SSF46955">
    <property type="entry name" value="Putative DNA-binding domain"/>
    <property type="match status" value="1"/>
</dbReference>
<dbReference type="GO" id="GO:0000150">
    <property type="term" value="F:DNA strand exchange activity"/>
    <property type="evidence" value="ECO:0007669"/>
    <property type="project" value="InterPro"/>
</dbReference>
<dbReference type="InterPro" id="IPR036162">
    <property type="entry name" value="Resolvase-like_N_sf"/>
</dbReference>
<dbReference type="Gene3D" id="3.40.50.1390">
    <property type="entry name" value="Resolvase, N-terminal catalytic domain"/>
    <property type="match status" value="1"/>
</dbReference>
<organism evidence="3 4">
    <name type="scientific">Bacillus wiedmannii</name>
    <dbReference type="NCBI Taxonomy" id="1890302"/>
    <lineage>
        <taxon>Bacteria</taxon>
        <taxon>Bacillati</taxon>
        <taxon>Bacillota</taxon>
        <taxon>Bacilli</taxon>
        <taxon>Bacillales</taxon>
        <taxon>Bacillaceae</taxon>
        <taxon>Bacillus</taxon>
        <taxon>Bacillus cereus group</taxon>
    </lineage>
</organism>
<dbReference type="GO" id="GO:0003677">
    <property type="term" value="F:DNA binding"/>
    <property type="evidence" value="ECO:0007669"/>
    <property type="project" value="InterPro"/>
</dbReference>
<comment type="caution">
    <text evidence="3">The sequence shown here is derived from an EMBL/GenBank/DDBJ whole genome shotgun (WGS) entry which is preliminary data.</text>
</comment>
<dbReference type="SMART" id="SM00857">
    <property type="entry name" value="Resolvase"/>
    <property type="match status" value="1"/>
</dbReference>
<proteinExistence type="predicted"/>
<gene>
    <name evidence="3" type="ORF">COM27_29225</name>
</gene>
<dbReference type="PANTHER" id="PTHR36172">
    <property type="match status" value="1"/>
</dbReference>
<evidence type="ECO:0000259" key="1">
    <source>
        <dbReference type="PROSITE" id="PS50937"/>
    </source>
</evidence>
<reference evidence="3 4" key="1">
    <citation type="submission" date="2017-09" db="EMBL/GenBank/DDBJ databases">
        <title>Large-scale bioinformatics analysis of Bacillus genomes uncovers conserved roles of natural products in bacterial physiology.</title>
        <authorList>
            <consortium name="Agbiome Team Llc"/>
            <person name="Bleich R.M."/>
            <person name="Grubbs K.J."/>
            <person name="Santa Maria K.C."/>
            <person name="Allen S.E."/>
            <person name="Farag S."/>
            <person name="Shank E.A."/>
            <person name="Bowers A."/>
        </authorList>
    </citation>
    <scope>NUCLEOTIDE SEQUENCE [LARGE SCALE GENOMIC DNA]</scope>
    <source>
        <strain evidence="3 4">AFS065610</strain>
    </source>
</reference>
<dbReference type="InterPro" id="IPR000551">
    <property type="entry name" value="MerR-type_HTH_dom"/>
</dbReference>
<dbReference type="Pfam" id="PF00376">
    <property type="entry name" value="MerR"/>
    <property type="match status" value="1"/>
</dbReference>
<dbReference type="InterPro" id="IPR051491">
    <property type="entry name" value="Recombinase/Transposase-rel"/>
</dbReference>
<sequence length="218" mass="24970">MKNYISIGKAANILGKTQQTLRNWDKEGVFIADRTPKGHRIYDLEKVVAFQKKSETHSKTETNDVFIYGRVSTKKQLESGNLDRQLQRLTTFAVEKGYKITGIYKDIASGLNENRKGFQTMLRDCKEKSPSVILIEYKDRLARFGFSYIESHLKDLGVNIYCIEHIEKNEEAELVEDLIAITTSFSAKIHGKRGGRKLENTIKSVLEKGEKDENNTYL</sequence>
<dbReference type="EMBL" id="NVIY01000063">
    <property type="protein sequence ID" value="PGD27936.1"/>
    <property type="molecule type" value="Genomic_DNA"/>
</dbReference>
<protein>
    <submittedName>
        <fullName evidence="3">Resolvase</fullName>
    </submittedName>
</protein>
<dbReference type="SUPFAM" id="SSF53041">
    <property type="entry name" value="Resolvase-like"/>
    <property type="match status" value="1"/>
</dbReference>
<feature type="domain" description="HTH merR-type" evidence="1">
    <location>
        <begin position="4"/>
        <end position="43"/>
    </location>
</feature>
<evidence type="ECO:0000313" key="4">
    <source>
        <dbReference type="Proteomes" id="UP000223472"/>
    </source>
</evidence>
<dbReference type="Pfam" id="PF00239">
    <property type="entry name" value="Resolvase"/>
    <property type="match status" value="1"/>
</dbReference>
<dbReference type="PANTHER" id="PTHR36172:SF1">
    <property type="entry name" value="RESOLVASE-RELATED"/>
    <property type="match status" value="1"/>
</dbReference>
<dbReference type="PROSITE" id="PS51736">
    <property type="entry name" value="RECOMBINASES_3"/>
    <property type="match status" value="1"/>
</dbReference>
<accession>A0A2B6REZ7</accession>
<dbReference type="Gene3D" id="1.10.1660.10">
    <property type="match status" value="1"/>
</dbReference>
<dbReference type="InterPro" id="IPR009061">
    <property type="entry name" value="DNA-bd_dom_put_sf"/>
</dbReference>
<feature type="domain" description="Resolvase/invertase-type recombinase catalytic" evidence="2">
    <location>
        <begin position="64"/>
        <end position="209"/>
    </location>
</feature>
<dbReference type="NCBIfam" id="NF033518">
    <property type="entry name" value="transpos_IS607"/>
    <property type="match status" value="1"/>
</dbReference>
<dbReference type="RefSeq" id="WP_098708237.1">
    <property type="nucleotide sequence ID" value="NZ_JASDBZ010000016.1"/>
</dbReference>
<dbReference type="AlphaFoldDB" id="A0A2B6REZ7"/>
<name>A0A2B6REZ7_9BACI</name>
<dbReference type="PROSITE" id="PS50937">
    <property type="entry name" value="HTH_MERR_2"/>
    <property type="match status" value="1"/>
</dbReference>
<dbReference type="InterPro" id="IPR006119">
    <property type="entry name" value="Resolv_N"/>
</dbReference>
<dbReference type="Proteomes" id="UP000223472">
    <property type="component" value="Unassembled WGS sequence"/>
</dbReference>
<evidence type="ECO:0000259" key="2">
    <source>
        <dbReference type="PROSITE" id="PS51736"/>
    </source>
</evidence>
<dbReference type="InterPro" id="IPR048046">
    <property type="entry name" value="Transpos_IS607"/>
</dbReference>
<dbReference type="GO" id="GO:0006355">
    <property type="term" value="P:regulation of DNA-templated transcription"/>
    <property type="evidence" value="ECO:0007669"/>
    <property type="project" value="InterPro"/>
</dbReference>
<dbReference type="Gene3D" id="1.10.287.2170">
    <property type="match status" value="1"/>
</dbReference>